<comment type="caution">
    <text evidence="2">The sequence shown here is derived from an EMBL/GenBank/DDBJ whole genome shotgun (WGS) entry which is preliminary data.</text>
</comment>
<dbReference type="InterPro" id="IPR018445">
    <property type="entry name" value="Put_Phosphate_transp_reg"/>
</dbReference>
<dbReference type="EMBL" id="DSDY01000167">
    <property type="protein sequence ID" value="HDS11074.1"/>
    <property type="molecule type" value="Genomic_DNA"/>
</dbReference>
<dbReference type="Gene3D" id="1.20.58.220">
    <property type="entry name" value="Phosphate transport system protein phou homolog 2, domain 2"/>
    <property type="match status" value="1"/>
</dbReference>
<dbReference type="PANTHER" id="PTHR36536:SF3">
    <property type="entry name" value="UPF0111 PROTEIN HI_1603"/>
    <property type="match status" value="1"/>
</dbReference>
<dbReference type="SUPFAM" id="SSF109755">
    <property type="entry name" value="PhoU-like"/>
    <property type="match status" value="1"/>
</dbReference>
<proteinExistence type="inferred from homology"/>
<dbReference type="InterPro" id="IPR002727">
    <property type="entry name" value="DUF47"/>
</dbReference>
<dbReference type="PANTHER" id="PTHR36536">
    <property type="entry name" value="UPF0111 PROTEIN HI_1603"/>
    <property type="match status" value="1"/>
</dbReference>
<name>A0A7C1E588_9CREN</name>
<protein>
    <submittedName>
        <fullName evidence="2">DUF47 family protein</fullName>
    </submittedName>
</protein>
<sequence>MGFWEWLASRREKEVLKLYDQHIDEITKVTNSVNNLLTAFRDGDKSLMENEWRIIFESERKADDIKRRIIRELSEEFVHPIEREELIRLTLTTDDIATFAKEASRMALLYNGKPPLDVAQVLLDIITRINESVMLIREAVSYLSIDKKKTLEISDKIERLEEEVDDLRHKGLSIILARCNETGIPNCLLLKDILEYLENSADKTEDVADELRSIAVFTS</sequence>
<reference evidence="2" key="1">
    <citation type="journal article" date="2020" name="mSystems">
        <title>Genome- and Community-Level Interaction Insights into Carbon Utilization and Element Cycling Functions of Hydrothermarchaeota in Hydrothermal Sediment.</title>
        <authorList>
            <person name="Zhou Z."/>
            <person name="Liu Y."/>
            <person name="Xu W."/>
            <person name="Pan J."/>
            <person name="Luo Z.H."/>
            <person name="Li M."/>
        </authorList>
    </citation>
    <scope>NUCLEOTIDE SEQUENCE [LARGE SCALE GENOMIC DNA]</scope>
    <source>
        <strain evidence="2">SpSt-123</strain>
    </source>
</reference>
<comment type="similarity">
    <text evidence="1">Belongs to the UPF0111 family.</text>
</comment>
<gene>
    <name evidence="2" type="ORF">ENO04_05635</name>
</gene>
<accession>A0A7C1E588</accession>
<dbReference type="Pfam" id="PF01865">
    <property type="entry name" value="PhoU_div"/>
    <property type="match status" value="1"/>
</dbReference>
<evidence type="ECO:0000313" key="2">
    <source>
        <dbReference type="EMBL" id="HDS11074.1"/>
    </source>
</evidence>
<organism evidence="2">
    <name type="scientific">Fervidicoccus fontis</name>
    <dbReference type="NCBI Taxonomy" id="683846"/>
    <lineage>
        <taxon>Archaea</taxon>
        <taxon>Thermoproteota</taxon>
        <taxon>Thermoprotei</taxon>
        <taxon>Fervidicoccales</taxon>
        <taxon>Fervidicoccaceae</taxon>
        <taxon>Fervidicoccus</taxon>
    </lineage>
</organism>
<dbReference type="InterPro" id="IPR038078">
    <property type="entry name" value="PhoU-like_sf"/>
</dbReference>
<dbReference type="AlphaFoldDB" id="A0A7C1E588"/>
<evidence type="ECO:0000256" key="1">
    <source>
        <dbReference type="ARBA" id="ARBA00008591"/>
    </source>
</evidence>